<dbReference type="Proteomes" id="UP000324705">
    <property type="component" value="Chromosome 2A"/>
</dbReference>
<organism evidence="5 6">
    <name type="scientific">Triticum turgidum subsp. durum</name>
    <name type="common">Durum wheat</name>
    <name type="synonym">Triticum durum</name>
    <dbReference type="NCBI Taxonomy" id="4567"/>
    <lineage>
        <taxon>Eukaryota</taxon>
        <taxon>Viridiplantae</taxon>
        <taxon>Streptophyta</taxon>
        <taxon>Embryophyta</taxon>
        <taxon>Tracheophyta</taxon>
        <taxon>Spermatophyta</taxon>
        <taxon>Magnoliopsida</taxon>
        <taxon>Liliopsida</taxon>
        <taxon>Poales</taxon>
        <taxon>Poaceae</taxon>
        <taxon>BOP clade</taxon>
        <taxon>Pooideae</taxon>
        <taxon>Triticodae</taxon>
        <taxon>Triticeae</taxon>
        <taxon>Triticinae</taxon>
        <taxon>Triticum</taxon>
    </lineage>
</organism>
<accession>A0A9R1P6M7</accession>
<keyword evidence="6" id="KW-1185">Reference proteome</keyword>
<evidence type="ECO:0000256" key="1">
    <source>
        <dbReference type="ARBA" id="ARBA00004906"/>
    </source>
</evidence>
<gene>
    <name evidence="5" type="ORF">TRITD_2Av1G273370</name>
</gene>
<dbReference type="InterPro" id="IPR001232">
    <property type="entry name" value="SKP1-like"/>
</dbReference>
<comment type="pathway">
    <text evidence="1">Protein modification; protein ubiquitination.</text>
</comment>
<feature type="domain" description="SKP1 component dimerisation" evidence="4">
    <location>
        <begin position="107"/>
        <end position="141"/>
    </location>
</feature>
<keyword evidence="3" id="KW-0833">Ubl conjugation pathway</keyword>
<dbReference type="SUPFAM" id="SSF54695">
    <property type="entry name" value="POZ domain"/>
    <property type="match status" value="1"/>
</dbReference>
<evidence type="ECO:0000256" key="2">
    <source>
        <dbReference type="ARBA" id="ARBA00009993"/>
    </source>
</evidence>
<proteinExistence type="inferred from homology"/>
<dbReference type="Gene3D" id="3.30.710.10">
    <property type="entry name" value="Potassium Channel Kv1.1, Chain A"/>
    <property type="match status" value="1"/>
</dbReference>
<dbReference type="Gramene" id="TRITD2Av1G273370.1">
    <property type="protein sequence ID" value="TRITD2Av1G273370.1"/>
    <property type="gene ID" value="TRITD2Av1G273370"/>
</dbReference>
<evidence type="ECO:0000256" key="3">
    <source>
        <dbReference type="ARBA" id="ARBA00022786"/>
    </source>
</evidence>
<dbReference type="PANTHER" id="PTHR11165">
    <property type="entry name" value="SKP1"/>
    <property type="match status" value="1"/>
</dbReference>
<dbReference type="SMART" id="SM00512">
    <property type="entry name" value="Skp1"/>
    <property type="match status" value="1"/>
</dbReference>
<comment type="similarity">
    <text evidence="2">Belongs to the SKP1 family.</text>
</comment>
<dbReference type="AlphaFoldDB" id="A0A9R1P6M7"/>
<reference evidence="5 6" key="1">
    <citation type="submission" date="2017-09" db="EMBL/GenBank/DDBJ databases">
        <authorList>
            <consortium name="International Durum Wheat Genome Sequencing Consortium (IDWGSC)"/>
            <person name="Milanesi L."/>
        </authorList>
    </citation>
    <scope>NUCLEOTIDE SEQUENCE [LARGE SCALE GENOMIC DNA]</scope>
    <source>
        <strain evidence="6">cv. Svevo</strain>
    </source>
</reference>
<sequence length="235" mass="26244">MAAEEGATKTFLVQSEDGMNFVVSDLEASQSWVIDSDTVCYDGKPIRVDVGGKTLTKVFQYCKKHAYSDGYDVSAWDAKFIAKFIGDPGLETLYDLILASNELKIEGLLALTCQTLGNKIKGKSPHEICDILNIRGVFTPQLHEEHSSGSCASHTALAAMGIIANWWNLELKLVDKALQALHVVRCQEFTGYEPKINGLVRHRFNDFNLAFFDLDKETFPVAHRLTTKRQRVSRS</sequence>
<dbReference type="InterPro" id="IPR016072">
    <property type="entry name" value="Skp1_comp_dimer"/>
</dbReference>
<dbReference type="EMBL" id="LT934113">
    <property type="protein sequence ID" value="VAH37734.1"/>
    <property type="molecule type" value="Genomic_DNA"/>
</dbReference>
<dbReference type="InterPro" id="IPR016897">
    <property type="entry name" value="SKP1"/>
</dbReference>
<protein>
    <recommendedName>
        <fullName evidence="4">SKP1 component dimerisation domain-containing protein</fullName>
    </recommendedName>
</protein>
<evidence type="ECO:0000313" key="6">
    <source>
        <dbReference type="Proteomes" id="UP000324705"/>
    </source>
</evidence>
<dbReference type="GO" id="GO:0009867">
    <property type="term" value="P:jasmonic acid mediated signaling pathway"/>
    <property type="evidence" value="ECO:0007669"/>
    <property type="project" value="UniProtKB-ARBA"/>
</dbReference>
<evidence type="ECO:0000313" key="5">
    <source>
        <dbReference type="EMBL" id="VAH37734.1"/>
    </source>
</evidence>
<dbReference type="InterPro" id="IPR036296">
    <property type="entry name" value="SKP1-like_dim_sf"/>
</dbReference>
<dbReference type="SUPFAM" id="SSF81382">
    <property type="entry name" value="Skp1 dimerisation domain-like"/>
    <property type="match status" value="1"/>
</dbReference>
<dbReference type="GO" id="GO:0006511">
    <property type="term" value="P:ubiquitin-dependent protein catabolic process"/>
    <property type="evidence" value="ECO:0007669"/>
    <property type="project" value="InterPro"/>
</dbReference>
<dbReference type="Pfam" id="PF01466">
    <property type="entry name" value="Skp1"/>
    <property type="match status" value="1"/>
</dbReference>
<dbReference type="InterPro" id="IPR011333">
    <property type="entry name" value="SKP1/BTB/POZ_sf"/>
</dbReference>
<evidence type="ECO:0000259" key="4">
    <source>
        <dbReference type="Pfam" id="PF01466"/>
    </source>
</evidence>
<name>A0A9R1P6M7_TRITD</name>